<protein>
    <submittedName>
        <fullName evidence="3">Eukaryotic aspartyl protease family protein</fullName>
    </submittedName>
</protein>
<keyword evidence="4" id="KW-1185">Reference proteome</keyword>
<proteinExistence type="inferred from homology"/>
<evidence type="ECO:0000313" key="3">
    <source>
        <dbReference type="EMBL" id="KAL2520222.1"/>
    </source>
</evidence>
<dbReference type="Proteomes" id="UP001604277">
    <property type="component" value="Unassembled WGS sequence"/>
</dbReference>
<dbReference type="Gene3D" id="2.40.70.10">
    <property type="entry name" value="Acid Proteases"/>
    <property type="match status" value="1"/>
</dbReference>
<keyword evidence="3" id="KW-0378">Hydrolase</keyword>
<dbReference type="GO" id="GO:0008233">
    <property type="term" value="F:peptidase activity"/>
    <property type="evidence" value="ECO:0007669"/>
    <property type="project" value="UniProtKB-KW"/>
</dbReference>
<name>A0ABD1U5E3_9LAMI</name>
<reference evidence="4" key="1">
    <citation type="submission" date="2024-07" db="EMBL/GenBank/DDBJ databases">
        <title>Two chromosome-level genome assemblies of Korean endemic species Abeliophyllum distichum and Forsythia ovata (Oleaceae).</title>
        <authorList>
            <person name="Jang H."/>
        </authorList>
    </citation>
    <scope>NUCLEOTIDE SEQUENCE [LARGE SCALE GENOMIC DNA]</scope>
</reference>
<accession>A0ABD1U5E3</accession>
<gene>
    <name evidence="3" type="ORF">Fot_24145</name>
</gene>
<dbReference type="InterPro" id="IPR032861">
    <property type="entry name" value="TAXi_N"/>
</dbReference>
<dbReference type="EMBL" id="JBFOLJ010000007">
    <property type="protein sequence ID" value="KAL2520222.1"/>
    <property type="molecule type" value="Genomic_DNA"/>
</dbReference>
<evidence type="ECO:0000256" key="1">
    <source>
        <dbReference type="ARBA" id="ARBA00007447"/>
    </source>
</evidence>
<comment type="caution">
    <text evidence="3">The sequence shown here is derived from an EMBL/GenBank/DDBJ whole genome shotgun (WGS) entry which is preliminary data.</text>
</comment>
<dbReference type="Pfam" id="PF14543">
    <property type="entry name" value="TAXi_N"/>
    <property type="match status" value="1"/>
</dbReference>
<evidence type="ECO:0000313" key="4">
    <source>
        <dbReference type="Proteomes" id="UP001604277"/>
    </source>
</evidence>
<sequence length="102" mass="11076">MASRSGYGECFSPPRPGCNNNTCGLLPDNTVTRIATSREWAFDFVSIQSTDRRNPGRNVSVSQFLFVCGSTFLLQGFASGVQGMAGLGRTRIALPSRFAMFD</sequence>
<keyword evidence="3" id="KW-0645">Protease</keyword>
<dbReference type="InterPro" id="IPR021109">
    <property type="entry name" value="Peptidase_aspartic_dom_sf"/>
</dbReference>
<organism evidence="3 4">
    <name type="scientific">Forsythia ovata</name>
    <dbReference type="NCBI Taxonomy" id="205694"/>
    <lineage>
        <taxon>Eukaryota</taxon>
        <taxon>Viridiplantae</taxon>
        <taxon>Streptophyta</taxon>
        <taxon>Embryophyta</taxon>
        <taxon>Tracheophyta</taxon>
        <taxon>Spermatophyta</taxon>
        <taxon>Magnoliopsida</taxon>
        <taxon>eudicotyledons</taxon>
        <taxon>Gunneridae</taxon>
        <taxon>Pentapetalae</taxon>
        <taxon>asterids</taxon>
        <taxon>lamiids</taxon>
        <taxon>Lamiales</taxon>
        <taxon>Oleaceae</taxon>
        <taxon>Forsythieae</taxon>
        <taxon>Forsythia</taxon>
    </lineage>
</organism>
<evidence type="ECO:0000259" key="2">
    <source>
        <dbReference type="Pfam" id="PF14543"/>
    </source>
</evidence>
<comment type="similarity">
    <text evidence="1">Belongs to the peptidase A1 family.</text>
</comment>
<dbReference type="GO" id="GO:0006508">
    <property type="term" value="P:proteolysis"/>
    <property type="evidence" value="ECO:0007669"/>
    <property type="project" value="UniProtKB-KW"/>
</dbReference>
<feature type="domain" description="Xylanase inhibitor N-terminal" evidence="2">
    <location>
        <begin position="9"/>
        <end position="99"/>
    </location>
</feature>
<dbReference type="SUPFAM" id="SSF50630">
    <property type="entry name" value="Acid proteases"/>
    <property type="match status" value="1"/>
</dbReference>
<dbReference type="AlphaFoldDB" id="A0ABD1U5E3"/>